<feature type="compositionally biased region" description="Basic residues" evidence="8">
    <location>
        <begin position="166"/>
        <end position="189"/>
    </location>
</feature>
<dbReference type="PRINTS" id="PR00119">
    <property type="entry name" value="CATATPASE"/>
</dbReference>
<dbReference type="InterPro" id="IPR008250">
    <property type="entry name" value="ATPase_P-typ_transduc_dom_A_sf"/>
</dbReference>
<dbReference type="Pfam" id="PF24534">
    <property type="entry name" value="HMA_PCA1"/>
    <property type="match status" value="1"/>
</dbReference>
<dbReference type="InterPro" id="IPR001757">
    <property type="entry name" value="P_typ_ATPase"/>
</dbReference>
<dbReference type="InterPro" id="IPR023298">
    <property type="entry name" value="ATPase_P-typ_TM_dom_sf"/>
</dbReference>
<feature type="transmembrane region" description="Helical" evidence="7">
    <location>
        <begin position="964"/>
        <end position="987"/>
    </location>
</feature>
<keyword evidence="11" id="KW-1185">Reference proteome</keyword>
<keyword evidence="6 7" id="KW-0472">Membrane</keyword>
<feature type="domain" description="HMA" evidence="9">
    <location>
        <begin position="207"/>
        <end position="274"/>
    </location>
</feature>
<dbReference type="InterPro" id="IPR036412">
    <property type="entry name" value="HAD-like_sf"/>
</dbReference>
<evidence type="ECO:0000256" key="1">
    <source>
        <dbReference type="ARBA" id="ARBA00004370"/>
    </source>
</evidence>
<dbReference type="GO" id="GO:0046872">
    <property type="term" value="F:metal ion binding"/>
    <property type="evidence" value="ECO:0007669"/>
    <property type="project" value="UniProtKB-KW"/>
</dbReference>
<dbReference type="GO" id="GO:0016887">
    <property type="term" value="F:ATP hydrolysis activity"/>
    <property type="evidence" value="ECO:0007669"/>
    <property type="project" value="InterPro"/>
</dbReference>
<comment type="similarity">
    <text evidence="7">Belongs to the cation transport ATPase (P-type) (TC 3.A.3) family. Type IB subfamily.</text>
</comment>
<feature type="transmembrane region" description="Helical" evidence="7">
    <location>
        <begin position="391"/>
        <end position="413"/>
    </location>
</feature>
<dbReference type="SFLD" id="SFLDF00027">
    <property type="entry name" value="p-type_atpase"/>
    <property type="match status" value="1"/>
</dbReference>
<dbReference type="Pfam" id="PF00403">
    <property type="entry name" value="HMA"/>
    <property type="match status" value="1"/>
</dbReference>
<feature type="transmembrane region" description="Helical" evidence="7">
    <location>
        <begin position="993"/>
        <end position="1016"/>
    </location>
</feature>
<dbReference type="PANTHER" id="PTHR46594:SF4">
    <property type="entry name" value="P-TYPE CATION-TRANSPORTING ATPASE"/>
    <property type="match status" value="1"/>
</dbReference>
<dbReference type="PANTHER" id="PTHR46594">
    <property type="entry name" value="P-TYPE CATION-TRANSPORTING ATPASE"/>
    <property type="match status" value="1"/>
</dbReference>
<dbReference type="PROSITE" id="PS00154">
    <property type="entry name" value="ATPASE_E1_E2"/>
    <property type="match status" value="1"/>
</dbReference>
<keyword evidence="2 7" id="KW-0812">Transmembrane</keyword>
<dbReference type="Gene3D" id="3.30.70.100">
    <property type="match status" value="1"/>
</dbReference>
<evidence type="ECO:0000259" key="9">
    <source>
        <dbReference type="PROSITE" id="PS50846"/>
    </source>
</evidence>
<evidence type="ECO:0000256" key="8">
    <source>
        <dbReference type="SAM" id="MobiDB-lite"/>
    </source>
</evidence>
<evidence type="ECO:0000256" key="4">
    <source>
        <dbReference type="ARBA" id="ARBA00022967"/>
    </source>
</evidence>
<dbReference type="STRING" id="2004952.A0A2C5ZDZ2"/>
<dbReference type="Proteomes" id="UP000226431">
    <property type="component" value="Unassembled WGS sequence"/>
</dbReference>
<evidence type="ECO:0000256" key="6">
    <source>
        <dbReference type="ARBA" id="ARBA00023136"/>
    </source>
</evidence>
<comment type="caution">
    <text evidence="10">The sequence shown here is derived from an EMBL/GenBank/DDBJ whole genome shotgun (WGS) entry which is preliminary data.</text>
</comment>
<feature type="region of interest" description="Disordered" evidence="8">
    <location>
        <begin position="144"/>
        <end position="191"/>
    </location>
</feature>
<proteinExistence type="inferred from homology"/>
<dbReference type="SFLD" id="SFLDG00002">
    <property type="entry name" value="C1.7:_P-type_atpase_like"/>
    <property type="match status" value="1"/>
</dbReference>
<comment type="subcellular location">
    <subcellularLocation>
        <location evidence="1 7">Membrane</location>
    </subcellularLocation>
</comment>
<keyword evidence="7" id="KW-0067">ATP-binding</keyword>
<reference evidence="10 11" key="1">
    <citation type="submission" date="2017-06" db="EMBL/GenBank/DDBJ databases">
        <title>Ant-infecting Ophiocordyceps genomes reveal a high diversity of potential behavioral manipulation genes and a possible major role for enterotoxins.</title>
        <authorList>
            <person name="De Bekker C."/>
            <person name="Evans H.C."/>
            <person name="Brachmann A."/>
            <person name="Hughes D.P."/>
        </authorList>
    </citation>
    <scope>NUCLEOTIDE SEQUENCE [LARGE SCALE GENOMIC DNA]</scope>
    <source>
        <strain evidence="10 11">Map16</strain>
    </source>
</reference>
<evidence type="ECO:0000313" key="10">
    <source>
        <dbReference type="EMBL" id="PHH79237.1"/>
    </source>
</evidence>
<dbReference type="InterPro" id="IPR006121">
    <property type="entry name" value="HMA_dom"/>
</dbReference>
<dbReference type="SUPFAM" id="SSF81653">
    <property type="entry name" value="Calcium ATPase, transduction domain A"/>
    <property type="match status" value="1"/>
</dbReference>
<dbReference type="AlphaFoldDB" id="A0A2C5ZDZ2"/>
<evidence type="ECO:0000313" key="11">
    <source>
        <dbReference type="Proteomes" id="UP000226431"/>
    </source>
</evidence>
<dbReference type="GO" id="GO:0016020">
    <property type="term" value="C:membrane"/>
    <property type="evidence" value="ECO:0007669"/>
    <property type="project" value="UniProtKB-SubCell"/>
</dbReference>
<dbReference type="SUPFAM" id="SSF56784">
    <property type="entry name" value="HAD-like"/>
    <property type="match status" value="1"/>
</dbReference>
<feature type="transmembrane region" description="Helical" evidence="7">
    <location>
        <begin position="461"/>
        <end position="481"/>
    </location>
</feature>
<dbReference type="Pfam" id="PF00122">
    <property type="entry name" value="E1-E2_ATPase"/>
    <property type="match status" value="1"/>
</dbReference>
<dbReference type="Pfam" id="PF00702">
    <property type="entry name" value="Hydrolase"/>
    <property type="match status" value="1"/>
</dbReference>
<dbReference type="InterPro" id="IPR036163">
    <property type="entry name" value="HMA_dom_sf"/>
</dbReference>
<feature type="transmembrane region" description="Helical" evidence="7">
    <location>
        <begin position="425"/>
        <end position="449"/>
    </location>
</feature>
<keyword evidence="5 7" id="KW-1133">Transmembrane helix</keyword>
<dbReference type="InterPro" id="IPR056236">
    <property type="entry name" value="HMA_PCA1"/>
</dbReference>
<feature type="transmembrane region" description="Helical" evidence="7">
    <location>
        <begin position="608"/>
        <end position="629"/>
    </location>
</feature>
<dbReference type="InterPro" id="IPR044492">
    <property type="entry name" value="P_typ_ATPase_HD_dom"/>
</dbReference>
<dbReference type="CDD" id="cd00371">
    <property type="entry name" value="HMA"/>
    <property type="match status" value="1"/>
</dbReference>
<dbReference type="InterPro" id="IPR023214">
    <property type="entry name" value="HAD_sf"/>
</dbReference>
<dbReference type="SUPFAM" id="SSF81665">
    <property type="entry name" value="Calcium ATPase, transmembrane domain M"/>
    <property type="match status" value="1"/>
</dbReference>
<dbReference type="InterPro" id="IPR059000">
    <property type="entry name" value="ATPase_P-type_domA"/>
</dbReference>
<evidence type="ECO:0000256" key="5">
    <source>
        <dbReference type="ARBA" id="ARBA00022989"/>
    </source>
</evidence>
<name>A0A2C5ZDZ2_9HYPO</name>
<evidence type="ECO:0000256" key="3">
    <source>
        <dbReference type="ARBA" id="ARBA00022723"/>
    </source>
</evidence>
<evidence type="ECO:0000256" key="7">
    <source>
        <dbReference type="RuleBase" id="RU362081"/>
    </source>
</evidence>
<feature type="transmembrane region" description="Helical" evidence="7">
    <location>
        <begin position="649"/>
        <end position="676"/>
    </location>
</feature>
<dbReference type="Gene3D" id="3.40.50.1000">
    <property type="entry name" value="HAD superfamily/HAD-like"/>
    <property type="match status" value="1"/>
</dbReference>
<keyword evidence="3 7" id="KW-0479">Metal-binding</keyword>
<dbReference type="InterPro" id="IPR027256">
    <property type="entry name" value="P-typ_ATPase_IB"/>
</dbReference>
<organism evidence="10 11">
    <name type="scientific">Ophiocordyceps camponoti-rufipedis</name>
    <dbReference type="NCBI Taxonomy" id="2004952"/>
    <lineage>
        <taxon>Eukaryota</taxon>
        <taxon>Fungi</taxon>
        <taxon>Dikarya</taxon>
        <taxon>Ascomycota</taxon>
        <taxon>Pezizomycotina</taxon>
        <taxon>Sordariomycetes</taxon>
        <taxon>Hypocreomycetidae</taxon>
        <taxon>Hypocreales</taxon>
        <taxon>Ophiocordycipitaceae</taxon>
        <taxon>Ophiocordyceps</taxon>
    </lineage>
</organism>
<dbReference type="EMBL" id="NJES01000052">
    <property type="protein sequence ID" value="PHH79237.1"/>
    <property type="molecule type" value="Genomic_DNA"/>
</dbReference>
<dbReference type="SUPFAM" id="SSF55008">
    <property type="entry name" value="HMA, heavy metal-associated domain"/>
    <property type="match status" value="1"/>
</dbReference>
<dbReference type="NCBIfam" id="TIGR01511">
    <property type="entry name" value="ATPase-IB1_Cu"/>
    <property type="match status" value="1"/>
</dbReference>
<evidence type="ECO:0000256" key="2">
    <source>
        <dbReference type="ARBA" id="ARBA00022692"/>
    </source>
</evidence>
<accession>A0A2C5ZDZ2</accession>
<dbReference type="NCBIfam" id="TIGR01494">
    <property type="entry name" value="ATPase_P-type"/>
    <property type="match status" value="1"/>
</dbReference>
<sequence>MAFGNCCAADDDDASASRPGPACLGERCCEGAASAGQSSTVSLEEGCEGFPEKCVVNVAAFECEQMCRCHGTTDQHDLETHPCRSSHRASAFERYSAYLESARCICDSVLERGDEQASKSDATTMSPGDAYASSRVLLRGHDGVKRRPRQSFSRDGCCGSDDPHQLQHHQHHRLSHHPHHHHHHHHLHHREPPLAMQTDVEKAQGIEHMTLSVDGMTCSGCGIKMERVLKSLAGVSAVRVNFVMASAEFSLDTSVCSPEGIVCAAERGSGFRCTRLSADDQTLDLLSTGLSAKALITAAATMDGVREATVVSRRVVRVTYDPAMIGARILMRQIGSYSTGLAPPVDDPSLSAGRTRLRNGLIRTTISACCTLPVAVMAFSSKGLVEERTKMLTSVTLATIVQLIAVPVFYTPAIRTLIHRRSLDMNMLVATSITAAYVYSIVAMGFFLAGRALEVGPIFETSTLLVTLVLLGRLVAAYGRLRAVAAVSFRSLQASRAVIVDNGKEREMDARLLQYGDELKIEAHAPIPTDAVVLAGRSEVDESIITGESLPVFKGPGDGIVAGSVNGTGTLNARLRRLPGRNTVTDIARLVEEAANSRPRIQEMADRVASCFMPVVSGIAIIVIVTWTVVGIRIRGYGTGRAVANAMTYAVATLAVSCPCALGIAVPLVLVVAGGIAARNGVIIKSGECTERARKVTDVVLDKTGTMTEAALDVTSEKLFAEDENEAIAISRALVADSKHPVSLAVARHLQDRQQHSIKLNDTLDLPGSGLRATVGDSSVVVRAGSAAWTETERHPAVIDLLQRGLTLLVVTRDGELLAVFGMRTKLRPETAAVVRHLRRRGIVVHVVSGDHKAAVDAAAAEVGIDGDDVSLVASKCSPADKREYVARLMAKGRCVMFVGDGTNDAVAVTQADVGVQLTSFDSSSSSSSSGSHVTRAAADVVLLNGLDGIRVLLRISAVSFRRIVFNFVWSAAYNVLAVLLASGALVDFRIPPGLAGLGEFVSVLPVILAAASMLWKGIPAYGS</sequence>
<dbReference type="Gene3D" id="2.70.150.10">
    <property type="entry name" value="Calcium-transporting ATPase, cytoplasmic transduction domain A"/>
    <property type="match status" value="1"/>
</dbReference>
<dbReference type="PROSITE" id="PS50846">
    <property type="entry name" value="HMA_2"/>
    <property type="match status" value="1"/>
</dbReference>
<dbReference type="GO" id="GO:0005524">
    <property type="term" value="F:ATP binding"/>
    <property type="evidence" value="ECO:0007669"/>
    <property type="project" value="UniProtKB-UniRule"/>
</dbReference>
<keyword evidence="7" id="KW-0547">Nucleotide-binding</keyword>
<dbReference type="GO" id="GO:0019829">
    <property type="term" value="F:ATPase-coupled monoatomic cation transmembrane transporter activity"/>
    <property type="evidence" value="ECO:0007669"/>
    <property type="project" value="InterPro"/>
</dbReference>
<dbReference type="InterPro" id="IPR018303">
    <property type="entry name" value="ATPase_P-typ_P_site"/>
</dbReference>
<dbReference type="Gene3D" id="3.40.1110.10">
    <property type="entry name" value="Calcium-transporting ATPase, cytoplasmic domain N"/>
    <property type="match status" value="1"/>
</dbReference>
<dbReference type="OrthoDB" id="432719at2759"/>
<keyword evidence="4" id="KW-1278">Translocase</keyword>
<protein>
    <recommendedName>
        <fullName evidence="9">HMA domain-containing protein</fullName>
    </recommendedName>
</protein>
<dbReference type="InterPro" id="IPR023299">
    <property type="entry name" value="ATPase_P-typ_cyto_dom_N"/>
</dbReference>
<dbReference type="NCBIfam" id="TIGR01525">
    <property type="entry name" value="ATPase-IB_hvy"/>
    <property type="match status" value="1"/>
</dbReference>
<gene>
    <name evidence="10" type="ORF">CDD80_5321</name>
</gene>
<dbReference type="SFLD" id="SFLDS00003">
    <property type="entry name" value="Haloacid_Dehalogenase"/>
    <property type="match status" value="1"/>
</dbReference>